<dbReference type="STRING" id="177199.A0A420YF57"/>
<protein>
    <recommendedName>
        <fullName evidence="7">Protein kinase domain-containing protein</fullName>
    </recommendedName>
</protein>
<feature type="domain" description="Protein kinase" evidence="7">
    <location>
        <begin position="758"/>
        <end position="1100"/>
    </location>
</feature>
<dbReference type="InterPro" id="IPR000719">
    <property type="entry name" value="Prot_kinase_dom"/>
</dbReference>
<feature type="region of interest" description="Disordered" evidence="6">
    <location>
        <begin position="701"/>
        <end position="728"/>
    </location>
</feature>
<dbReference type="GO" id="GO:0110031">
    <property type="term" value="P:negative regulation of G2/MI transition of meiotic cell cycle"/>
    <property type="evidence" value="ECO:0007669"/>
    <property type="project" value="TreeGrafter"/>
</dbReference>
<reference evidence="8 9" key="1">
    <citation type="submission" date="2018-08" db="EMBL/GenBank/DDBJ databases">
        <title>Draft genome of the lignicolous fungus Coniochaeta pulveracea.</title>
        <authorList>
            <person name="Borstlap C.J."/>
            <person name="De Witt R.N."/>
            <person name="Botha A."/>
            <person name="Volschenk H."/>
        </authorList>
    </citation>
    <scope>NUCLEOTIDE SEQUENCE [LARGE SCALE GENOMIC DNA]</scope>
    <source>
        <strain evidence="8 9">CAB683</strain>
    </source>
</reference>
<dbReference type="GO" id="GO:0005524">
    <property type="term" value="F:ATP binding"/>
    <property type="evidence" value="ECO:0007669"/>
    <property type="project" value="UniProtKB-KW"/>
</dbReference>
<dbReference type="GO" id="GO:0005737">
    <property type="term" value="C:cytoplasm"/>
    <property type="evidence" value="ECO:0007669"/>
    <property type="project" value="TreeGrafter"/>
</dbReference>
<dbReference type="PROSITE" id="PS00108">
    <property type="entry name" value="PROTEIN_KINASE_ST"/>
    <property type="match status" value="1"/>
</dbReference>
<feature type="region of interest" description="Disordered" evidence="6">
    <location>
        <begin position="31"/>
        <end position="173"/>
    </location>
</feature>
<feature type="region of interest" description="Disordered" evidence="6">
    <location>
        <begin position="596"/>
        <end position="689"/>
    </location>
</feature>
<dbReference type="PROSITE" id="PS50011">
    <property type="entry name" value="PROTEIN_KINASE_DOM"/>
    <property type="match status" value="1"/>
</dbReference>
<dbReference type="EMBL" id="QVQW01000013">
    <property type="protein sequence ID" value="RKU46538.1"/>
    <property type="molecule type" value="Genomic_DNA"/>
</dbReference>
<keyword evidence="3" id="KW-0418">Kinase</keyword>
<organism evidence="8 9">
    <name type="scientific">Coniochaeta pulveracea</name>
    <dbReference type="NCBI Taxonomy" id="177199"/>
    <lineage>
        <taxon>Eukaryota</taxon>
        <taxon>Fungi</taxon>
        <taxon>Dikarya</taxon>
        <taxon>Ascomycota</taxon>
        <taxon>Pezizomycotina</taxon>
        <taxon>Sordariomycetes</taxon>
        <taxon>Sordariomycetidae</taxon>
        <taxon>Coniochaetales</taxon>
        <taxon>Coniochaetaceae</taxon>
        <taxon>Coniochaeta</taxon>
    </lineage>
</organism>
<dbReference type="AlphaFoldDB" id="A0A420YF57"/>
<evidence type="ECO:0000256" key="5">
    <source>
        <dbReference type="ARBA" id="ARBA00037982"/>
    </source>
</evidence>
<name>A0A420YF57_9PEZI</name>
<feature type="region of interest" description="Disordered" evidence="6">
    <location>
        <begin position="511"/>
        <end position="564"/>
    </location>
</feature>
<comment type="similarity">
    <text evidence="5">Belongs to the protein kinase superfamily. Ser/Thr protein kinase family. GCN2 subfamily.</text>
</comment>
<feature type="compositionally biased region" description="Low complexity" evidence="6">
    <location>
        <begin position="624"/>
        <end position="649"/>
    </location>
</feature>
<keyword evidence="1" id="KW-0808">Transferase</keyword>
<dbReference type="InterPro" id="IPR011009">
    <property type="entry name" value="Kinase-like_dom_sf"/>
</dbReference>
<evidence type="ECO:0000256" key="1">
    <source>
        <dbReference type="ARBA" id="ARBA00022679"/>
    </source>
</evidence>
<keyword evidence="2" id="KW-0547">Nucleotide-binding</keyword>
<evidence type="ECO:0000313" key="8">
    <source>
        <dbReference type="EMBL" id="RKU46538.1"/>
    </source>
</evidence>
<dbReference type="SMART" id="SM00220">
    <property type="entry name" value="S_TKc"/>
    <property type="match status" value="1"/>
</dbReference>
<evidence type="ECO:0000256" key="2">
    <source>
        <dbReference type="ARBA" id="ARBA00022741"/>
    </source>
</evidence>
<dbReference type="InterPro" id="IPR050339">
    <property type="entry name" value="CC_SR_Kinase"/>
</dbReference>
<evidence type="ECO:0000256" key="3">
    <source>
        <dbReference type="ARBA" id="ARBA00022777"/>
    </source>
</evidence>
<feature type="compositionally biased region" description="Acidic residues" evidence="6">
    <location>
        <begin position="1127"/>
        <end position="1139"/>
    </location>
</feature>
<dbReference type="Proteomes" id="UP000275385">
    <property type="component" value="Unassembled WGS sequence"/>
</dbReference>
<feature type="region of interest" description="Disordered" evidence="6">
    <location>
        <begin position="300"/>
        <end position="449"/>
    </location>
</feature>
<dbReference type="GO" id="GO:0004713">
    <property type="term" value="F:protein tyrosine kinase activity"/>
    <property type="evidence" value="ECO:0007669"/>
    <property type="project" value="TreeGrafter"/>
</dbReference>
<gene>
    <name evidence="8" type="ORF">DL546_000343</name>
</gene>
<evidence type="ECO:0000313" key="9">
    <source>
        <dbReference type="Proteomes" id="UP000275385"/>
    </source>
</evidence>
<dbReference type="Gene3D" id="3.30.200.20">
    <property type="entry name" value="Phosphorylase Kinase, domain 1"/>
    <property type="match status" value="1"/>
</dbReference>
<comment type="caution">
    <text evidence="8">The sequence shown here is derived from an EMBL/GenBank/DDBJ whole genome shotgun (WGS) entry which is preliminary data.</text>
</comment>
<dbReference type="SUPFAM" id="SSF56112">
    <property type="entry name" value="Protein kinase-like (PK-like)"/>
    <property type="match status" value="1"/>
</dbReference>
<keyword evidence="9" id="KW-1185">Reference proteome</keyword>
<feature type="compositionally biased region" description="Low complexity" evidence="6">
    <location>
        <begin position="701"/>
        <end position="710"/>
    </location>
</feature>
<evidence type="ECO:0000256" key="4">
    <source>
        <dbReference type="ARBA" id="ARBA00022840"/>
    </source>
</evidence>
<feature type="compositionally biased region" description="Low complexity" evidence="6">
    <location>
        <begin position="49"/>
        <end position="73"/>
    </location>
</feature>
<accession>A0A420YF57</accession>
<feature type="region of interest" description="Disordered" evidence="6">
    <location>
        <begin position="1114"/>
        <end position="1139"/>
    </location>
</feature>
<dbReference type="PANTHER" id="PTHR11042">
    <property type="entry name" value="EUKARYOTIC TRANSLATION INITIATION FACTOR 2-ALPHA KINASE EIF2-ALPHA KINASE -RELATED"/>
    <property type="match status" value="1"/>
</dbReference>
<feature type="compositionally biased region" description="Polar residues" evidence="6">
    <location>
        <begin position="532"/>
        <end position="544"/>
    </location>
</feature>
<evidence type="ECO:0000256" key="6">
    <source>
        <dbReference type="SAM" id="MobiDB-lite"/>
    </source>
</evidence>
<dbReference type="Pfam" id="PF00069">
    <property type="entry name" value="Pkinase"/>
    <property type="match status" value="1"/>
</dbReference>
<feature type="compositionally biased region" description="Low complexity" evidence="6">
    <location>
        <begin position="120"/>
        <end position="136"/>
    </location>
</feature>
<proteinExistence type="inferred from homology"/>
<dbReference type="GO" id="GO:0005634">
    <property type="term" value="C:nucleus"/>
    <property type="evidence" value="ECO:0007669"/>
    <property type="project" value="TreeGrafter"/>
</dbReference>
<feature type="compositionally biased region" description="Low complexity" evidence="6">
    <location>
        <begin position="404"/>
        <end position="414"/>
    </location>
</feature>
<feature type="compositionally biased region" description="Polar residues" evidence="6">
    <location>
        <begin position="88"/>
        <end position="108"/>
    </location>
</feature>
<dbReference type="Gene3D" id="1.10.510.10">
    <property type="entry name" value="Transferase(Phosphotransferase) domain 1"/>
    <property type="match status" value="1"/>
</dbReference>
<keyword evidence="4" id="KW-0067">ATP-binding</keyword>
<sequence length="1139" mass="123069">MSYSNGSGGTLTLPSPTNVHHVDVNAAVRSLRRSLSRSPSRFGMMRTASGPSSGSGETTPSHTPQSHSQSPSPHHSPRRLPAQDAGINFSTPSGTQPFSTSTPNTTAFTPFRSGVKLSVRSARPRPLTARPATRNRTSPKSPLKRVLGASSDSGNVASPAKASMPEAPGQEDAAAISSVKFQDFAFGLSQTLTPASRRAIEKSGPSRHSVHLDLSGASKHSFSKFLDMNKGEHAPTTTASPLKRSDAIMDLDQPNQDSPVAKRRSLHGISALAGDFNVFDNPPPPTSQPSFEIHEDPMNHEYQLTGTGPSLFRDQAAPPTPTVPRRSSSLRKTTLQQRHGDLRTSWGRRQGENQLPSIPSEDASPAPPRTRPRLSLDQYLPPDPRGSPFSAQGPLPNPSMHMFGGQQTQQAQPGHQRHPLSRTFTQSSSGSSLADDSPTHFPAPKVIDRPRLPLNFSKSVPVGAQRPNLSGDANGNELVATPAYKNAKPDQHAFASTGLVSKVGRRAELEQRAKFENTPTPMPDTPCKKQAYPSNTFPPQSSLSGRRASRPSFSGAAPSPFNLPSKAPIFPAVFGNTEKTGGLFFNKPRRGLSRRSSLLSLDGDDPHGMTDGDYVPPTPTKNLFFSKPSTSSQSTTTPTGSPSTSRFFTAPTAAPAHDQDGQGSNADLSPLELMPATASPSPRTPRDAFAPLDASRLSISNSQNLSSSIGSGSGFDRPPATPTTQGRVSLLGLGGRRFSITPGEHTAETDYDTLRRRFSKVEPIGSGEFSHVFKVTESSQPSIFNTSFSSTPSRRTPINHEQTNRVFVVKKINAPITGPKERKKRYHEVEVLRALSHCEHVVRYYDSWEESFQLYIQTEYCEEGSLNEFLDNVGKTGRLDDFRLWKIMLELTQGLREIHDGGFIHLDLKPANIFVTYEGKLKIGDFGLAAEWPVQTSIDGEGDRVYIAPEILQGHYDKPADIFSLGLMLLEAAANVCLPDNGSTWMELREGNMSNVQSLTSTTAGSVVRDATGTPIGLDSAISPPAADCIPFQFSEQSTATHDASNLFGSLKRSELQSPPDFMIDASHPSSLDNIVKWMIHKDPAKRPTAAQLLEVEALVWVAARRHAGATVYEGNWGPEGGPTNDLVEESVDTEMTDA</sequence>
<dbReference type="InterPro" id="IPR008271">
    <property type="entry name" value="Ser/Thr_kinase_AS"/>
</dbReference>
<evidence type="ECO:0000259" key="7">
    <source>
        <dbReference type="PROSITE" id="PS50011"/>
    </source>
</evidence>
<dbReference type="FunFam" id="1.10.510.10:FF:000536">
    <property type="entry name" value="Cyclin-dependent kinase WEE1"/>
    <property type="match status" value="1"/>
</dbReference>
<dbReference type="PANTHER" id="PTHR11042:SF196">
    <property type="entry name" value="MITOSIS INHIBITOR PROTEIN KINASE SWE1"/>
    <property type="match status" value="1"/>
</dbReference>
<dbReference type="OrthoDB" id="5337378at2759"/>